<feature type="transmembrane region" description="Helical" evidence="6">
    <location>
        <begin position="12"/>
        <end position="37"/>
    </location>
</feature>
<dbReference type="GO" id="GO:0005886">
    <property type="term" value="C:plasma membrane"/>
    <property type="evidence" value="ECO:0007669"/>
    <property type="project" value="TreeGrafter"/>
</dbReference>
<dbReference type="PANTHER" id="PTHR30474:SF1">
    <property type="entry name" value="PEPTIDOGLYCAN GLYCOSYLTRANSFERASE MRDB"/>
    <property type="match status" value="1"/>
</dbReference>
<accession>A0A6N7UZQ0</accession>
<evidence type="ECO:0000256" key="1">
    <source>
        <dbReference type="ARBA" id="ARBA00004141"/>
    </source>
</evidence>
<dbReference type="GO" id="GO:0032153">
    <property type="term" value="C:cell division site"/>
    <property type="evidence" value="ECO:0007669"/>
    <property type="project" value="TreeGrafter"/>
</dbReference>
<evidence type="ECO:0000313" key="8">
    <source>
        <dbReference type="Proteomes" id="UP000434241"/>
    </source>
</evidence>
<keyword evidence="3" id="KW-0133">Cell shape</keyword>
<reference evidence="7 8" key="1">
    <citation type="submission" date="2019-08" db="EMBL/GenBank/DDBJ databases">
        <title>In-depth cultivation of the pig gut microbiome towards novel bacterial diversity and tailored functional studies.</title>
        <authorList>
            <person name="Wylensek D."/>
            <person name="Hitch T.C.A."/>
            <person name="Clavel T."/>
        </authorList>
    </citation>
    <scope>NUCLEOTIDE SEQUENCE [LARGE SCALE GENOMIC DNA]</scope>
    <source>
        <strain evidence="7 8">LKV-472-APC-3</strain>
    </source>
</reference>
<dbReference type="PROSITE" id="PS00428">
    <property type="entry name" value="FTSW_RODA_SPOVE"/>
    <property type="match status" value="1"/>
</dbReference>
<gene>
    <name evidence="7" type="ORF">FYJ55_01100</name>
</gene>
<dbReference type="RefSeq" id="WP_154555276.1">
    <property type="nucleotide sequence ID" value="NZ_JBQKDG010000013.1"/>
</dbReference>
<keyword evidence="5 6" id="KW-0472">Membrane</keyword>
<dbReference type="PROSITE" id="PS51257">
    <property type="entry name" value="PROKAR_LIPOPROTEIN"/>
    <property type="match status" value="1"/>
</dbReference>
<evidence type="ECO:0000313" key="7">
    <source>
        <dbReference type="EMBL" id="MSS55543.1"/>
    </source>
</evidence>
<dbReference type="Proteomes" id="UP000434241">
    <property type="component" value="Unassembled WGS sequence"/>
</dbReference>
<name>A0A6N7UZQ0_9FIRM</name>
<feature type="transmembrane region" description="Helical" evidence="6">
    <location>
        <begin position="170"/>
        <end position="200"/>
    </location>
</feature>
<evidence type="ECO:0000256" key="6">
    <source>
        <dbReference type="SAM" id="Phobius"/>
    </source>
</evidence>
<dbReference type="AlphaFoldDB" id="A0A6N7UZQ0"/>
<dbReference type="InterPro" id="IPR018365">
    <property type="entry name" value="Cell_cycle_FtsW-rel_CS"/>
</dbReference>
<comment type="caution">
    <text evidence="7">The sequence shown here is derived from an EMBL/GenBank/DDBJ whole genome shotgun (WGS) entry which is preliminary data.</text>
</comment>
<dbReference type="GO" id="GO:0015648">
    <property type="term" value="F:lipid-linked peptidoglycan transporter activity"/>
    <property type="evidence" value="ECO:0007669"/>
    <property type="project" value="TreeGrafter"/>
</dbReference>
<comment type="subcellular location">
    <subcellularLocation>
        <location evidence="1">Membrane</location>
        <topology evidence="1">Multi-pass membrane protein</topology>
    </subcellularLocation>
</comment>
<dbReference type="GO" id="GO:0051301">
    <property type="term" value="P:cell division"/>
    <property type="evidence" value="ECO:0007669"/>
    <property type="project" value="InterPro"/>
</dbReference>
<proteinExistence type="predicted"/>
<feature type="transmembrane region" description="Helical" evidence="6">
    <location>
        <begin position="207"/>
        <end position="227"/>
    </location>
</feature>
<keyword evidence="2 6" id="KW-0812">Transmembrane</keyword>
<feature type="transmembrane region" description="Helical" evidence="6">
    <location>
        <begin position="81"/>
        <end position="99"/>
    </location>
</feature>
<evidence type="ECO:0000256" key="5">
    <source>
        <dbReference type="ARBA" id="ARBA00023136"/>
    </source>
</evidence>
<dbReference type="Pfam" id="PF01098">
    <property type="entry name" value="FTSW_RODA_SPOVE"/>
    <property type="match status" value="1"/>
</dbReference>
<evidence type="ECO:0000256" key="4">
    <source>
        <dbReference type="ARBA" id="ARBA00022989"/>
    </source>
</evidence>
<dbReference type="GeneID" id="93157901"/>
<feature type="transmembrane region" description="Helical" evidence="6">
    <location>
        <begin position="369"/>
        <end position="389"/>
    </location>
</feature>
<dbReference type="PANTHER" id="PTHR30474">
    <property type="entry name" value="CELL CYCLE PROTEIN"/>
    <property type="match status" value="1"/>
</dbReference>
<keyword evidence="8" id="KW-1185">Reference proteome</keyword>
<protein>
    <submittedName>
        <fullName evidence="7">FtsW/RodA/SpoVE family cell cycle protein</fullName>
    </submittedName>
</protein>
<feature type="transmembrane region" description="Helical" evidence="6">
    <location>
        <begin position="49"/>
        <end position="69"/>
    </location>
</feature>
<dbReference type="EMBL" id="VUMR01000003">
    <property type="protein sequence ID" value="MSS55543.1"/>
    <property type="molecule type" value="Genomic_DNA"/>
</dbReference>
<feature type="transmembrane region" description="Helical" evidence="6">
    <location>
        <begin position="293"/>
        <end position="321"/>
    </location>
</feature>
<keyword evidence="4 6" id="KW-1133">Transmembrane helix</keyword>
<dbReference type="GO" id="GO:0008360">
    <property type="term" value="P:regulation of cell shape"/>
    <property type="evidence" value="ECO:0007669"/>
    <property type="project" value="UniProtKB-KW"/>
</dbReference>
<feature type="transmembrane region" description="Helical" evidence="6">
    <location>
        <begin position="333"/>
        <end position="349"/>
    </location>
</feature>
<evidence type="ECO:0000256" key="3">
    <source>
        <dbReference type="ARBA" id="ARBA00022960"/>
    </source>
</evidence>
<dbReference type="InterPro" id="IPR001182">
    <property type="entry name" value="FtsW/RodA"/>
</dbReference>
<sequence length="412" mass="46626">MKQTIQWKNKSIQIDIGLILILILFGMTSCFALYNSFNLIKFGSGISYLYRQLFWFIVGFVAMFFLSILQNKKIYSYMDMAYKILMLCLIYLFFSRLLFNLVGITLPFASEVNGAISWFQLPLIGSFQPSEFIKIVLIVLVSQIIVDHQNAHPNPTHKDDLMLLWEIAKILFPPLFLIMTQPDTGVCIIIVFNIFILVCCSGIRKEYIIGIFAFIVIVVGTFLFLYFEYPNILASFISSYKLQRIDAWLEPESNIRGSSNQLYTALLSLGSAGLTGYGLQANIVSIPEAHTDFIFAAFGQCFGFIGTTFILLLCLLLDIYLCKIAYATKNKKDRFVVIGIIAMLLYQQLQNTGMIVGLLPITGITLPLISYGGSSILSYFISFAIILNISPSTKRTIRLNRSIRRKLININS</sequence>
<organism evidence="7 8">
    <name type="scientific">Holdemanella porci</name>
    <dbReference type="NCBI Taxonomy" id="2652276"/>
    <lineage>
        <taxon>Bacteria</taxon>
        <taxon>Bacillati</taxon>
        <taxon>Bacillota</taxon>
        <taxon>Erysipelotrichia</taxon>
        <taxon>Erysipelotrichales</taxon>
        <taxon>Erysipelotrichaceae</taxon>
        <taxon>Holdemanella</taxon>
    </lineage>
</organism>
<evidence type="ECO:0000256" key="2">
    <source>
        <dbReference type="ARBA" id="ARBA00022692"/>
    </source>
</evidence>